<organism evidence="1 2">
    <name type="scientific">Planctomicrobium piriforme</name>
    <dbReference type="NCBI Taxonomy" id="1576369"/>
    <lineage>
        <taxon>Bacteria</taxon>
        <taxon>Pseudomonadati</taxon>
        <taxon>Planctomycetota</taxon>
        <taxon>Planctomycetia</taxon>
        <taxon>Planctomycetales</taxon>
        <taxon>Planctomycetaceae</taxon>
        <taxon>Planctomicrobium</taxon>
    </lineage>
</organism>
<name>A0A1I3SMW1_9PLAN</name>
<evidence type="ECO:0000313" key="1">
    <source>
        <dbReference type="EMBL" id="SFJ58727.1"/>
    </source>
</evidence>
<sequence>MSAGIVCGPFENFSDTEHAPHAAEGKVTQVGLCGSYYSYHLLWSYGF</sequence>
<dbReference type="AlphaFoldDB" id="A0A1I3SMW1"/>
<dbReference type="STRING" id="1576369.SAMN05421753_12453"/>
<keyword evidence="2" id="KW-1185">Reference proteome</keyword>
<reference evidence="2" key="1">
    <citation type="submission" date="2016-10" db="EMBL/GenBank/DDBJ databases">
        <authorList>
            <person name="Varghese N."/>
            <person name="Submissions S."/>
        </authorList>
    </citation>
    <scope>NUCLEOTIDE SEQUENCE [LARGE SCALE GENOMIC DNA]</scope>
    <source>
        <strain evidence="2">DSM 26348</strain>
    </source>
</reference>
<dbReference type="Proteomes" id="UP000199518">
    <property type="component" value="Unassembled WGS sequence"/>
</dbReference>
<protein>
    <submittedName>
        <fullName evidence="1">Uncharacterized protein</fullName>
    </submittedName>
</protein>
<evidence type="ECO:0000313" key="2">
    <source>
        <dbReference type="Proteomes" id="UP000199518"/>
    </source>
</evidence>
<dbReference type="EMBL" id="FOQD01000024">
    <property type="protein sequence ID" value="SFJ58727.1"/>
    <property type="molecule type" value="Genomic_DNA"/>
</dbReference>
<accession>A0A1I3SMW1</accession>
<proteinExistence type="predicted"/>
<gene>
    <name evidence="1" type="ORF">SAMN05421753_12453</name>
</gene>